<dbReference type="Pfam" id="PF07609">
    <property type="entry name" value="DUF1572"/>
    <property type="match status" value="1"/>
</dbReference>
<dbReference type="Proteomes" id="UP000324595">
    <property type="component" value="Unassembled WGS sequence"/>
</dbReference>
<evidence type="ECO:0008006" key="3">
    <source>
        <dbReference type="Google" id="ProtNLM"/>
    </source>
</evidence>
<accession>A0A5D3YQI7</accession>
<dbReference type="Gene3D" id="1.20.120.450">
    <property type="entry name" value="dinb family like domain"/>
    <property type="match status" value="1"/>
</dbReference>
<dbReference type="OrthoDB" id="893570at2"/>
<dbReference type="RefSeq" id="WP_148898001.1">
    <property type="nucleotide sequence ID" value="NZ_VNHY01000001.1"/>
</dbReference>
<gene>
    <name evidence="1" type="ORF">LX73_0629</name>
</gene>
<proteinExistence type="predicted"/>
<dbReference type="SUPFAM" id="SSF109854">
    <property type="entry name" value="DinB/YfiT-like putative metalloenzymes"/>
    <property type="match status" value="1"/>
</dbReference>
<dbReference type="InterPro" id="IPR011466">
    <property type="entry name" value="DUF1572"/>
</dbReference>
<sequence>MNPLTQDFRSLYKRDLDRLIDNLQSTSDEQLWKSPEGISNSCGVLAQHIVDNLEHYINHGIGQTDYVRQRDREFTDTHRSKEKLISDIEQLKETLSAVFNAIEDNQLTQDFPVDIPFEASNHKFLLHLYGHLNYHLGQLNYLHRMLAAG</sequence>
<organism evidence="1 2">
    <name type="scientific">Fodinibius salinus</name>
    <dbReference type="NCBI Taxonomy" id="860790"/>
    <lineage>
        <taxon>Bacteria</taxon>
        <taxon>Pseudomonadati</taxon>
        <taxon>Balneolota</taxon>
        <taxon>Balneolia</taxon>
        <taxon>Balneolales</taxon>
        <taxon>Balneolaceae</taxon>
        <taxon>Fodinibius</taxon>
    </lineage>
</organism>
<evidence type="ECO:0000313" key="2">
    <source>
        <dbReference type="Proteomes" id="UP000324595"/>
    </source>
</evidence>
<protein>
    <recommendedName>
        <fullName evidence="3">DinB superfamily protein</fullName>
    </recommendedName>
</protein>
<reference evidence="1 2" key="1">
    <citation type="submission" date="2019-07" db="EMBL/GenBank/DDBJ databases">
        <title>Genomic Encyclopedia of Archaeal and Bacterial Type Strains, Phase II (KMG-II): from individual species to whole genera.</title>
        <authorList>
            <person name="Goeker M."/>
        </authorList>
    </citation>
    <scope>NUCLEOTIDE SEQUENCE [LARGE SCALE GENOMIC DNA]</scope>
    <source>
        <strain evidence="1 2">DSM 21935</strain>
    </source>
</reference>
<dbReference type="InterPro" id="IPR034660">
    <property type="entry name" value="DinB/YfiT-like"/>
</dbReference>
<comment type="caution">
    <text evidence="1">The sequence shown here is derived from an EMBL/GenBank/DDBJ whole genome shotgun (WGS) entry which is preliminary data.</text>
</comment>
<name>A0A5D3YQI7_9BACT</name>
<dbReference type="EMBL" id="VNHY01000001">
    <property type="protein sequence ID" value="TYP95329.1"/>
    <property type="molecule type" value="Genomic_DNA"/>
</dbReference>
<evidence type="ECO:0000313" key="1">
    <source>
        <dbReference type="EMBL" id="TYP95329.1"/>
    </source>
</evidence>
<dbReference type="AlphaFoldDB" id="A0A5D3YQI7"/>
<keyword evidence="2" id="KW-1185">Reference proteome</keyword>